<dbReference type="AlphaFoldDB" id="K7YLL0"/>
<geneLocation type="plasmid" evidence="1">
    <name>pNM11</name>
</geneLocation>
<reference evidence="1" key="1">
    <citation type="submission" date="2012-09" db="EMBL/GenBank/DDBJ databases">
        <authorList>
            <person name="Chao W."/>
        </authorList>
    </citation>
    <scope>NUCLEOTIDE SEQUENCE</scope>
    <source>
        <strain evidence="1">A2-4</strain>
        <plasmid evidence="1">pNM11</plasmid>
    </source>
</reference>
<accession>K7YLL0</accession>
<dbReference type="InterPro" id="IPR058108">
    <property type="entry name" value="CptIN-like"/>
</dbReference>
<sequence>MDEKTIKHKKFQSGQSGEEEDSVPCFIAIYDKATDLYWGIPISSQVPKYKRIYQQKVEKYGVCDTLVFGEVLGYEKAFLIQNILPVSEEFIARQYVDRFKKGVQVEEELSKELVTKTKKVLALQKKGMKLIFGDVFEMQKKLKELQQEKNN</sequence>
<dbReference type="NCBIfam" id="NF047359">
    <property type="entry name" value="CptIN"/>
    <property type="match status" value="1"/>
</dbReference>
<name>K7YLL0_9BACL</name>
<proteinExistence type="predicted"/>
<organism evidence="1">
    <name type="scientific">Planococcus citreus</name>
    <dbReference type="NCBI Taxonomy" id="1373"/>
    <lineage>
        <taxon>Bacteria</taxon>
        <taxon>Bacillati</taxon>
        <taxon>Bacillota</taxon>
        <taxon>Bacilli</taxon>
        <taxon>Bacillales</taxon>
        <taxon>Caryophanaceae</taxon>
        <taxon>Planococcus</taxon>
    </lineage>
</organism>
<dbReference type="Gene3D" id="3.10.129.130">
    <property type="match status" value="1"/>
</dbReference>
<dbReference type="EMBL" id="JX847604">
    <property type="protein sequence ID" value="AFX82608.1"/>
    <property type="molecule type" value="Genomic_DNA"/>
</dbReference>
<dbReference type="CDD" id="cd17492">
    <property type="entry name" value="toxin_CptN"/>
    <property type="match status" value="1"/>
</dbReference>
<dbReference type="InterPro" id="IPR053735">
    <property type="entry name" value="Type_III_TA_endoRNase"/>
</dbReference>
<protein>
    <submittedName>
        <fullName evidence="1">Uncharacterized protein</fullName>
    </submittedName>
</protein>
<keyword evidence="1" id="KW-0614">Plasmid</keyword>
<evidence type="ECO:0000313" key="1">
    <source>
        <dbReference type="EMBL" id="AFX82608.1"/>
    </source>
</evidence>